<evidence type="ECO:0000313" key="10">
    <source>
        <dbReference type="EMBL" id="CAE8640256.1"/>
    </source>
</evidence>
<dbReference type="InterPro" id="IPR052081">
    <property type="entry name" value="Dispatched_Hh_regulator"/>
</dbReference>
<dbReference type="Proteomes" id="UP000626109">
    <property type="component" value="Unassembled WGS sequence"/>
</dbReference>
<feature type="transmembrane region" description="Helical" evidence="8">
    <location>
        <begin position="601"/>
        <end position="620"/>
    </location>
</feature>
<evidence type="ECO:0000256" key="1">
    <source>
        <dbReference type="ARBA" id="ARBA00004141"/>
    </source>
</evidence>
<comment type="similarity">
    <text evidence="6">Belongs to the dispatched family.</text>
</comment>
<name>A0A813HR91_POLGL</name>
<evidence type="ECO:0000256" key="5">
    <source>
        <dbReference type="ARBA" id="ARBA00023180"/>
    </source>
</evidence>
<dbReference type="Pfam" id="PF01549">
    <property type="entry name" value="ShK"/>
    <property type="match status" value="1"/>
</dbReference>
<evidence type="ECO:0000256" key="7">
    <source>
        <dbReference type="SAM" id="MobiDB-lite"/>
    </source>
</evidence>
<dbReference type="Pfam" id="PF02460">
    <property type="entry name" value="Patched"/>
    <property type="match status" value="1"/>
</dbReference>
<sequence>MAEASEVPLPQGGGDGDGLAATVGREEALQMMALTVLGAGAAEVDVVLPRYASGDADAQEAELAAIEGPLVPEEPVVPAAKRKKKQLKEKLADRALRLGLRAFGQAKVMRGRLLVFLVRRPLCSLALLQLLMFGLIGAMWKEGGLDTDFDSFLRANSNSSLRQDAYTHAWQVSPFAPVKKEGRRLQEETGRNAYHMLITVMYRDEVGGNILEEKQLYAILKFEQKMQARERWRTMCSMSMAGYGPAADDLTLQPASCSPGESLVNYVWPSYINGTAGASIRKGGRQQLVLDGKGNFRIPIPAVLSALRDEKDFFDRLLRFLPEGFSLPESGGTPFSDSVMSHFLFSPAGGPGLYYKTVRAAKVGVEEFLSTDIHEALNEKDKDLEELGIRVFYSAGPLDEADMFDALWKDCRMAIGGLVLVLIMVRIHTQSLSLSAFGSWLILESLPLGYVFFKQFTSLPDISVVNCLCIFVIVGIGSDFIFVLTDGWRQIEQEEQERAPSTKVESMDPREQEMRHQNRMRHRLVAVWRTAGVSCITTGLCAASSFLVNLVSVLLPLREFGLFMGLCCLFALFLELLMYPLALVAVDNAKFRKLPNSRSRIIPAFLVAGLVCVIVAGAVIKIDGGKPVIFPSSHNQVAGKALLKRYAPQTALAVQSSKQQAYLCSPTADLPGEPDTVPGCSTWSSMGYCTSGQFDLQVMCPRSCGFSPYCLAHWCDVAKPPNATKEAGGAGRLTLLTATF</sequence>
<evidence type="ECO:0000256" key="8">
    <source>
        <dbReference type="SAM" id="Phobius"/>
    </source>
</evidence>
<dbReference type="GO" id="GO:0022857">
    <property type="term" value="F:transmembrane transporter activity"/>
    <property type="evidence" value="ECO:0007669"/>
    <property type="project" value="TreeGrafter"/>
</dbReference>
<organism evidence="10 11">
    <name type="scientific">Polarella glacialis</name>
    <name type="common">Dinoflagellate</name>
    <dbReference type="NCBI Taxonomy" id="89957"/>
    <lineage>
        <taxon>Eukaryota</taxon>
        <taxon>Sar</taxon>
        <taxon>Alveolata</taxon>
        <taxon>Dinophyceae</taxon>
        <taxon>Suessiales</taxon>
        <taxon>Suessiaceae</taxon>
        <taxon>Polarella</taxon>
    </lineage>
</organism>
<dbReference type="Gene3D" id="1.20.1640.10">
    <property type="entry name" value="Multidrug efflux transporter AcrB transmembrane domain"/>
    <property type="match status" value="1"/>
</dbReference>
<dbReference type="AlphaFoldDB" id="A0A813HR91"/>
<keyword evidence="2 8" id="KW-0812">Transmembrane</keyword>
<dbReference type="PROSITE" id="PS50156">
    <property type="entry name" value="SSD"/>
    <property type="match status" value="1"/>
</dbReference>
<evidence type="ECO:0000259" key="9">
    <source>
        <dbReference type="PROSITE" id="PS50156"/>
    </source>
</evidence>
<protein>
    <recommendedName>
        <fullName evidence="9">SSD domain-containing protein</fullName>
    </recommendedName>
</protein>
<evidence type="ECO:0000256" key="6">
    <source>
        <dbReference type="ARBA" id="ARBA00038046"/>
    </source>
</evidence>
<evidence type="ECO:0000256" key="2">
    <source>
        <dbReference type="ARBA" id="ARBA00022692"/>
    </source>
</evidence>
<gene>
    <name evidence="10" type="ORF">PGLA2088_LOCUS2085</name>
</gene>
<reference evidence="10" key="1">
    <citation type="submission" date="2021-02" db="EMBL/GenBank/DDBJ databases">
        <authorList>
            <person name="Dougan E. K."/>
            <person name="Rhodes N."/>
            <person name="Thang M."/>
            <person name="Chan C."/>
        </authorList>
    </citation>
    <scope>NUCLEOTIDE SEQUENCE</scope>
</reference>
<keyword evidence="3 8" id="KW-1133">Transmembrane helix</keyword>
<evidence type="ECO:0000256" key="4">
    <source>
        <dbReference type="ARBA" id="ARBA00023136"/>
    </source>
</evidence>
<dbReference type="InterPro" id="IPR003392">
    <property type="entry name" value="PTHD_SSD"/>
</dbReference>
<accession>A0A813HR91</accession>
<dbReference type="InterPro" id="IPR003582">
    <property type="entry name" value="ShKT_dom"/>
</dbReference>
<feature type="transmembrane region" description="Helical" evidence="8">
    <location>
        <begin position="524"/>
        <end position="548"/>
    </location>
</feature>
<feature type="domain" description="SSD" evidence="9">
    <location>
        <begin position="471"/>
        <end position="585"/>
    </location>
</feature>
<comment type="subcellular location">
    <subcellularLocation>
        <location evidence="1">Membrane</location>
        <topology evidence="1">Multi-pass membrane protein</topology>
    </subcellularLocation>
</comment>
<dbReference type="PANTHER" id="PTHR45951:SF7">
    <property type="entry name" value="SSD DOMAIN-CONTAINING PROTEIN"/>
    <property type="match status" value="1"/>
</dbReference>
<evidence type="ECO:0000313" key="11">
    <source>
        <dbReference type="Proteomes" id="UP000626109"/>
    </source>
</evidence>
<proteinExistence type="inferred from homology"/>
<evidence type="ECO:0000256" key="3">
    <source>
        <dbReference type="ARBA" id="ARBA00022989"/>
    </source>
</evidence>
<keyword evidence="4 8" id="KW-0472">Membrane</keyword>
<dbReference type="PANTHER" id="PTHR45951">
    <property type="entry name" value="PROTEIN DISPATCHED-RELATED"/>
    <property type="match status" value="1"/>
</dbReference>
<feature type="transmembrane region" description="Helical" evidence="8">
    <location>
        <begin position="560"/>
        <end position="581"/>
    </location>
</feature>
<dbReference type="GO" id="GO:0016020">
    <property type="term" value="C:membrane"/>
    <property type="evidence" value="ECO:0007669"/>
    <property type="project" value="UniProtKB-SubCell"/>
</dbReference>
<dbReference type="SUPFAM" id="SSF82866">
    <property type="entry name" value="Multidrug efflux transporter AcrB transmembrane domain"/>
    <property type="match status" value="1"/>
</dbReference>
<comment type="caution">
    <text evidence="10">The sequence shown here is derived from an EMBL/GenBank/DDBJ whole genome shotgun (WGS) entry which is preliminary data.</text>
</comment>
<feature type="region of interest" description="Disordered" evidence="7">
    <location>
        <begin position="1"/>
        <end position="20"/>
    </location>
</feature>
<keyword evidence="5" id="KW-0325">Glycoprotein</keyword>
<dbReference type="EMBL" id="CAJNNW010001673">
    <property type="protein sequence ID" value="CAE8640256.1"/>
    <property type="molecule type" value="Genomic_DNA"/>
</dbReference>
<feature type="transmembrane region" description="Helical" evidence="8">
    <location>
        <begin position="462"/>
        <end position="484"/>
    </location>
</feature>
<dbReference type="InterPro" id="IPR000731">
    <property type="entry name" value="SSD"/>
</dbReference>